<protein>
    <submittedName>
        <fullName evidence="9">SRPBCC family protein</fullName>
    </submittedName>
</protein>
<evidence type="ECO:0000313" key="9">
    <source>
        <dbReference type="EMBL" id="MFK2825512.1"/>
    </source>
</evidence>
<dbReference type="PROSITE" id="PS51296">
    <property type="entry name" value="RIESKE"/>
    <property type="match status" value="1"/>
</dbReference>
<dbReference type="RefSeq" id="WP_404316139.1">
    <property type="nucleotide sequence ID" value="NZ_JAUIYO010000003.1"/>
</dbReference>
<keyword evidence="7" id="KW-0520">NAD</keyword>
<evidence type="ECO:0000259" key="8">
    <source>
        <dbReference type="PROSITE" id="PS51296"/>
    </source>
</evidence>
<evidence type="ECO:0000256" key="4">
    <source>
        <dbReference type="ARBA" id="ARBA00023002"/>
    </source>
</evidence>
<evidence type="ECO:0000256" key="7">
    <source>
        <dbReference type="ARBA" id="ARBA00023027"/>
    </source>
</evidence>
<dbReference type="SUPFAM" id="SSF50022">
    <property type="entry name" value="ISP domain"/>
    <property type="match status" value="1"/>
</dbReference>
<dbReference type="Gene3D" id="2.102.10.10">
    <property type="entry name" value="Rieske [2Fe-2S] iron-sulphur domain"/>
    <property type="match status" value="1"/>
</dbReference>
<dbReference type="Gene3D" id="3.90.380.10">
    <property type="entry name" value="Naphthalene 1,2-dioxygenase Alpha Subunit, Chain A, domain 1"/>
    <property type="match status" value="2"/>
</dbReference>
<comment type="cofactor">
    <cofactor evidence="1">
        <name>Fe cation</name>
        <dbReference type="ChEBI" id="CHEBI:24875"/>
    </cofactor>
</comment>
<evidence type="ECO:0000256" key="6">
    <source>
        <dbReference type="ARBA" id="ARBA00023014"/>
    </source>
</evidence>
<dbReference type="CDD" id="cd03469">
    <property type="entry name" value="Rieske_RO_Alpha_N"/>
    <property type="match status" value="1"/>
</dbReference>
<dbReference type="InterPro" id="IPR015879">
    <property type="entry name" value="Ring_hydroxy_dOase_asu_C_dom"/>
</dbReference>
<proteinExistence type="predicted"/>
<organism evidence="9 10">
    <name type="scientific">Bacillus lumedeiriae</name>
    <dbReference type="NCBI Taxonomy" id="3058829"/>
    <lineage>
        <taxon>Bacteria</taxon>
        <taxon>Bacillati</taxon>
        <taxon>Bacillota</taxon>
        <taxon>Bacilli</taxon>
        <taxon>Bacillales</taxon>
        <taxon>Bacillaceae</taxon>
        <taxon>Bacillus</taxon>
    </lineage>
</organism>
<dbReference type="Pfam" id="PF00355">
    <property type="entry name" value="Rieske"/>
    <property type="match status" value="1"/>
</dbReference>
<keyword evidence="4" id="KW-0560">Oxidoreductase</keyword>
<evidence type="ECO:0000256" key="2">
    <source>
        <dbReference type="ARBA" id="ARBA00022714"/>
    </source>
</evidence>
<gene>
    <name evidence="9" type="ORF">QYG89_07400</name>
</gene>
<dbReference type="Pfam" id="PF00848">
    <property type="entry name" value="Ring_hydroxyl_A"/>
    <property type="match status" value="1"/>
</dbReference>
<name>A0ABW8I7Q0_9BACI</name>
<dbReference type="PANTHER" id="PTHR43756:SF5">
    <property type="entry name" value="CHOLINE MONOOXYGENASE, CHLOROPLASTIC"/>
    <property type="match status" value="1"/>
</dbReference>
<reference evidence="9 10" key="1">
    <citation type="submission" date="2023-07" db="EMBL/GenBank/DDBJ databases">
        <title>Bacillus lucianemedeirus sp. nov, a new species isolated from an immunobiological production facility.</title>
        <authorList>
            <person name="Costa L.V."/>
            <person name="Miranda R.V.S.L."/>
            <person name="Brandao M.L.L."/>
            <person name="Reis C.M.F."/>
            <person name="Frazao A.M."/>
            <person name="Cruz F.V."/>
            <person name="Baio P.V.P."/>
            <person name="Veras J.F.C."/>
            <person name="Ramos J.N."/>
            <person name="Vieira V."/>
        </authorList>
    </citation>
    <scope>NUCLEOTIDE SEQUENCE [LARGE SCALE GENOMIC DNA]</scope>
    <source>
        <strain evidence="9 10">B190/17</strain>
    </source>
</reference>
<sequence length="343" mass="40023">MSVKENVKGLEYTLPYNQYVDPQVFEEERKKIFLKSWVLAGHVSQIEKNGDFFTFDIAGESLIISRDKDGKINAFYNVCPHRGAKVEHSEQGNKKIFMCSYHGWTFHLDGKLNKAPNFHTTDLGEHSCMTPVKLEVYQSMIFINLDQDALPFKECYKELTANLDKYTFLHSLKKMRVSQRMIDANWKAVVDNYLECDHCPIAHPAFSKTFDLKNYNIDLHENYSCQYSSLTNGDSEEQAQFYWVWPNMMISIYPGSGNMTTSQILPIAPDKSLAVYSYYFQNEEISEEEEELIKFVDQVREEDFDLVEMLQKGFRTQAFKRGVYSPTEHALHHFHQQVKEAMK</sequence>
<evidence type="ECO:0000256" key="5">
    <source>
        <dbReference type="ARBA" id="ARBA00023004"/>
    </source>
</evidence>
<evidence type="ECO:0000313" key="10">
    <source>
        <dbReference type="Proteomes" id="UP001619911"/>
    </source>
</evidence>
<keyword evidence="5" id="KW-0408">Iron</keyword>
<keyword evidence="10" id="KW-1185">Reference proteome</keyword>
<dbReference type="PRINTS" id="PR00090">
    <property type="entry name" value="RNGDIOXGNASE"/>
</dbReference>
<dbReference type="InterPro" id="IPR017941">
    <property type="entry name" value="Rieske_2Fe-2S"/>
</dbReference>
<dbReference type="PANTHER" id="PTHR43756">
    <property type="entry name" value="CHOLINE MONOOXYGENASE, CHLOROPLASTIC"/>
    <property type="match status" value="1"/>
</dbReference>
<keyword evidence="3" id="KW-0479">Metal-binding</keyword>
<accession>A0ABW8I7Q0</accession>
<dbReference type="EMBL" id="JAUIYO010000003">
    <property type="protein sequence ID" value="MFK2825512.1"/>
    <property type="molecule type" value="Genomic_DNA"/>
</dbReference>
<dbReference type="Proteomes" id="UP001619911">
    <property type="component" value="Unassembled WGS sequence"/>
</dbReference>
<dbReference type="InterPro" id="IPR015881">
    <property type="entry name" value="ARHD_Rieske_2Fe_2S"/>
</dbReference>
<dbReference type="SUPFAM" id="SSF55961">
    <property type="entry name" value="Bet v1-like"/>
    <property type="match status" value="1"/>
</dbReference>
<evidence type="ECO:0000256" key="1">
    <source>
        <dbReference type="ARBA" id="ARBA00001962"/>
    </source>
</evidence>
<keyword evidence="6" id="KW-0411">Iron-sulfur</keyword>
<feature type="domain" description="Rieske" evidence="8">
    <location>
        <begin position="37"/>
        <end position="143"/>
    </location>
</feature>
<dbReference type="PROSITE" id="PS00570">
    <property type="entry name" value="RING_HYDROXYL_ALPHA"/>
    <property type="match status" value="1"/>
</dbReference>
<evidence type="ECO:0000256" key="3">
    <source>
        <dbReference type="ARBA" id="ARBA00022723"/>
    </source>
</evidence>
<dbReference type="InterPro" id="IPR001663">
    <property type="entry name" value="Rng_hydr_dOase-A"/>
</dbReference>
<comment type="caution">
    <text evidence="9">The sequence shown here is derived from an EMBL/GenBank/DDBJ whole genome shotgun (WGS) entry which is preliminary data.</text>
</comment>
<dbReference type="InterPro" id="IPR036922">
    <property type="entry name" value="Rieske_2Fe-2S_sf"/>
</dbReference>
<keyword evidence="2" id="KW-0001">2Fe-2S</keyword>